<dbReference type="EMBL" id="UINC01207501">
    <property type="protein sequence ID" value="SVE29607.1"/>
    <property type="molecule type" value="Genomic_DNA"/>
</dbReference>
<reference evidence="1" key="1">
    <citation type="submission" date="2018-05" db="EMBL/GenBank/DDBJ databases">
        <authorList>
            <person name="Lanie J.A."/>
            <person name="Ng W.-L."/>
            <person name="Kazmierczak K.M."/>
            <person name="Andrzejewski T.M."/>
            <person name="Davidsen T.M."/>
            <person name="Wayne K.J."/>
            <person name="Tettelin H."/>
            <person name="Glass J.I."/>
            <person name="Rusch D."/>
            <person name="Podicherti R."/>
            <person name="Tsui H.-C.T."/>
            <person name="Winkler M.E."/>
        </authorList>
    </citation>
    <scope>NUCLEOTIDE SEQUENCE</scope>
</reference>
<proteinExistence type="predicted"/>
<sequence>MGCVLLVISTACASLELPPPDDRAGMVRIGTAPPPTS</sequence>
<name>A0A383CB60_9ZZZZ</name>
<evidence type="ECO:0000313" key="1">
    <source>
        <dbReference type="EMBL" id="SVE29607.1"/>
    </source>
</evidence>
<feature type="non-terminal residue" evidence="1">
    <location>
        <position position="37"/>
    </location>
</feature>
<gene>
    <name evidence="1" type="ORF">METZ01_LOCUS482461</name>
</gene>
<dbReference type="AlphaFoldDB" id="A0A383CB60"/>
<protein>
    <submittedName>
        <fullName evidence="1">Uncharacterized protein</fullName>
    </submittedName>
</protein>
<organism evidence="1">
    <name type="scientific">marine metagenome</name>
    <dbReference type="NCBI Taxonomy" id="408172"/>
    <lineage>
        <taxon>unclassified sequences</taxon>
        <taxon>metagenomes</taxon>
        <taxon>ecological metagenomes</taxon>
    </lineage>
</organism>
<accession>A0A383CB60</accession>